<keyword evidence="1" id="KW-0732">Signal</keyword>
<reference evidence="2 3" key="1">
    <citation type="journal article" date="2021" name="J. Hered.">
        <title>A chromosome-level genome assembly of the parasitoid wasp, Cotesia glomerata (Hymenoptera: Braconidae).</title>
        <authorList>
            <person name="Pinto B.J."/>
            <person name="Weis J.J."/>
            <person name="Gamble T."/>
            <person name="Ode P.J."/>
            <person name="Paul R."/>
            <person name="Zaspel J.M."/>
        </authorList>
    </citation>
    <scope>NUCLEOTIDE SEQUENCE [LARGE SCALE GENOMIC DNA]</scope>
    <source>
        <strain evidence="2">CgM1</strain>
    </source>
</reference>
<feature type="chain" id="PRO_5043865876" evidence="1">
    <location>
        <begin position="17"/>
        <end position="276"/>
    </location>
</feature>
<evidence type="ECO:0000313" key="3">
    <source>
        <dbReference type="Proteomes" id="UP000826195"/>
    </source>
</evidence>
<evidence type="ECO:0000313" key="2">
    <source>
        <dbReference type="EMBL" id="KAH0557282.1"/>
    </source>
</evidence>
<proteinExistence type="predicted"/>
<keyword evidence="3" id="KW-1185">Reference proteome</keyword>
<sequence>MKLLIILLMNIYLAKSSEDQVLIHGPNTPVYKCKLVNGHVKVETVRQKFDNKAAKYSYDEAIHPKLLVVVDYKDYSKDGEQKSLDNVVETIESINIDYEFERDVYLPPSTFGVNISPSVCLPSNYGGRCFTHWLCWTRSPWDYASSESELKRFSNWFKITAEQFEDSDYDAFIYSFPGYLAGGNPWERKAVWSLSSGTVCKSKPGAIVTNRLGLTHNEDKLDSHWYTYEEHDVIFKLDRIIDWKNQTAGIIKDNYRRGKYSCLKKPVKKNDDYDYE</sequence>
<dbReference type="EMBL" id="JAHXZJ010000747">
    <property type="protein sequence ID" value="KAH0557282.1"/>
    <property type="molecule type" value="Genomic_DNA"/>
</dbReference>
<evidence type="ECO:0000256" key="1">
    <source>
        <dbReference type="SAM" id="SignalP"/>
    </source>
</evidence>
<dbReference type="AlphaFoldDB" id="A0AAV7IT42"/>
<feature type="signal peptide" evidence="1">
    <location>
        <begin position="1"/>
        <end position="16"/>
    </location>
</feature>
<accession>A0AAV7IT42</accession>
<gene>
    <name evidence="2" type="ORF">KQX54_002725</name>
</gene>
<protein>
    <submittedName>
        <fullName evidence="2">Uncharacterized protein</fullName>
    </submittedName>
</protein>
<name>A0AAV7IT42_COTGL</name>
<organism evidence="2 3">
    <name type="scientific">Cotesia glomerata</name>
    <name type="common">Lepidopteran parasitic wasp</name>
    <name type="synonym">Apanteles glomeratus</name>
    <dbReference type="NCBI Taxonomy" id="32391"/>
    <lineage>
        <taxon>Eukaryota</taxon>
        <taxon>Metazoa</taxon>
        <taxon>Ecdysozoa</taxon>
        <taxon>Arthropoda</taxon>
        <taxon>Hexapoda</taxon>
        <taxon>Insecta</taxon>
        <taxon>Pterygota</taxon>
        <taxon>Neoptera</taxon>
        <taxon>Endopterygota</taxon>
        <taxon>Hymenoptera</taxon>
        <taxon>Apocrita</taxon>
        <taxon>Ichneumonoidea</taxon>
        <taxon>Braconidae</taxon>
        <taxon>Microgastrinae</taxon>
        <taxon>Cotesia</taxon>
    </lineage>
</organism>
<comment type="caution">
    <text evidence="2">The sequence shown here is derived from an EMBL/GenBank/DDBJ whole genome shotgun (WGS) entry which is preliminary data.</text>
</comment>
<dbReference type="Proteomes" id="UP000826195">
    <property type="component" value="Unassembled WGS sequence"/>
</dbReference>